<feature type="compositionally biased region" description="Polar residues" evidence="1">
    <location>
        <begin position="34"/>
        <end position="44"/>
    </location>
</feature>
<comment type="caution">
    <text evidence="2">The sequence shown here is derived from an EMBL/GenBank/DDBJ whole genome shotgun (WGS) entry which is preliminary data.</text>
</comment>
<accession>A0A9P8SYP5</accession>
<proteinExistence type="predicted"/>
<reference evidence="2" key="1">
    <citation type="journal article" date="2021" name="Open Biol.">
        <title>Shared evolutionary footprints suggest mitochondrial oxidative damage underlies multiple complex I losses in fungi.</title>
        <authorList>
            <person name="Schikora-Tamarit M.A."/>
            <person name="Marcet-Houben M."/>
            <person name="Nosek J."/>
            <person name="Gabaldon T."/>
        </authorList>
    </citation>
    <scope>NUCLEOTIDE SEQUENCE</scope>
    <source>
        <strain evidence="2">NCAIM Y.01608</strain>
    </source>
</reference>
<dbReference type="EMBL" id="JAEUBD010001540">
    <property type="protein sequence ID" value="KAH3659269.1"/>
    <property type="molecule type" value="Genomic_DNA"/>
</dbReference>
<feature type="compositionally biased region" description="Polar residues" evidence="1">
    <location>
        <begin position="51"/>
        <end position="62"/>
    </location>
</feature>
<reference evidence="2" key="2">
    <citation type="submission" date="2021-01" db="EMBL/GenBank/DDBJ databases">
        <authorList>
            <person name="Schikora-Tamarit M.A."/>
        </authorList>
    </citation>
    <scope>NUCLEOTIDE SEQUENCE</scope>
    <source>
        <strain evidence="2">NCAIM Y.01608</strain>
    </source>
</reference>
<evidence type="ECO:0000256" key="1">
    <source>
        <dbReference type="SAM" id="MobiDB-lite"/>
    </source>
</evidence>
<organism evidence="2 3">
    <name type="scientific">Ogataea polymorpha</name>
    <dbReference type="NCBI Taxonomy" id="460523"/>
    <lineage>
        <taxon>Eukaryota</taxon>
        <taxon>Fungi</taxon>
        <taxon>Dikarya</taxon>
        <taxon>Ascomycota</taxon>
        <taxon>Saccharomycotina</taxon>
        <taxon>Pichiomycetes</taxon>
        <taxon>Pichiales</taxon>
        <taxon>Pichiaceae</taxon>
        <taxon>Ogataea</taxon>
    </lineage>
</organism>
<dbReference type="InterPro" id="IPR035189">
    <property type="entry name" value="Std1/Mth1"/>
</dbReference>
<dbReference type="AlphaFoldDB" id="A0A9P8SYP5"/>
<dbReference type="Proteomes" id="UP000788993">
    <property type="component" value="Unassembled WGS sequence"/>
</dbReference>
<keyword evidence="3" id="KW-1185">Reference proteome</keyword>
<dbReference type="Pfam" id="PF17235">
    <property type="entry name" value="STD1"/>
    <property type="match status" value="1"/>
</dbReference>
<feature type="region of interest" description="Disordered" evidence="1">
    <location>
        <begin position="34"/>
        <end position="96"/>
    </location>
</feature>
<gene>
    <name evidence="2" type="ORF">OGATHE_006153</name>
</gene>
<evidence type="ECO:0000313" key="2">
    <source>
        <dbReference type="EMBL" id="KAH3659269.1"/>
    </source>
</evidence>
<protein>
    <submittedName>
        <fullName evidence="2">Uncharacterized protein</fullName>
    </submittedName>
</protein>
<name>A0A9P8SYP5_9ASCO</name>
<sequence length="1184" mass="134759">MFGYKLFGKDGRDLYKTPREFHVRARQDIQRHLQNLQEKSSTKTPDAVQPATEQEPSLTYGSSPLRRAITVSSQDSSDDASTESEPAHLRRTTTVQTADSSLFSHLTQIYTNTTVPTQVSEPAGVPEGCVSLADALPHDFRDYYSPDLQTLRFPNGRPTFTKRGLRDWELNDLRSLLIVDALRPEWHGKVPQVVSPYPAIPLRIQVLPLDATDAEYVQLLASSDIYKESRFDEDFRHKTANYIVQQARQRHASQFQSSEFLKYEWRNIVENYLLNLAIENQCRYEFKVKISGLKKLKNEGTQREEVLYKKALKNRIELTDEVKFQVWQEVQRSVYRSLGSHAVHFKELQFLVAGGGLQFAVQHAPELDFHPCDLLARHGHHLDVLVLEQRAVDFVGGQIQRNELLDGCRGDLLAKQRQLLLQHHQLVDDRPVHAQLPFIEQQGVHRLEIGVDLHVGDGQVFDVAVEVDFAVVYQVHRPVDGVSQLDEVQIVVVDQVDEFLVDLVQQRPQRLDEVVQRPVLVALHQQLRGTKLAFRKLGEVVLERFPGQRRVWNIVCGQLSQFDLCSLLIVNRDIYEIALSHLYCSITVDYHYTQFDPEYVQTDPLLGTRQTYIRTKPNITAFLKSRKGALLSVRSLQVVHLPQEFIDFETKLAESLPRMVNLVYLRIQQPVSLDLLQKAAANIQHLALLLNSFRESKYQFATLPLKTLSVGPSNQPDRLLSSLVKHPQKLQGLEYVWPHRKVKLRDLVTSTDSQRQPLDAYANLAHLSLVSAIISPEDQFLRKLESGLESLCLVDINEIGQSGSILDTFSPTGLKRLGIDLRQGCKDSVVPFLNRLSPSSLHELHLVIRYNSLKRVPLETLVDQYIAAIERQSASLRKISLEIRFEKELVEIQEQLSEAQVSRLFMSNAFPALESLRIQAQFAFICKDKLTFFKNLPRLHKLWILGSNAFEKHWGLGNAYPGVFDNWLRIQHLPIGLVNNEPRPETSLRYIKLDDCLFEIKDKHDAKEVIPRDSIDSWFESQTQVRAVRPLNYFTACCGNPTAPLCKILLSFPHVASLTLYVSGRKPLGSCLYSLIILVNKLLSSKPLSAPINDRLEPSTCVLTSTPSSCRLRFFKRSTDSWFLANCCSLTSTTPSDIAFFTNLSFCSTFGAMSRFTSITFPGLNDLAGLDTLDPMKLEKKIVG</sequence>
<evidence type="ECO:0000313" key="3">
    <source>
        <dbReference type="Proteomes" id="UP000788993"/>
    </source>
</evidence>